<accession>A0A371GYZ0</accession>
<sequence length="83" mass="9228">MDLLRGKGTSKEGLTSFGRVWNFGPLDAQGSSPQSLTSTCCLVSIVKHRITIRKIDNGKKNENWSLNPKIAYGVFSVLERVFK</sequence>
<feature type="non-terminal residue" evidence="1">
    <location>
        <position position="1"/>
    </location>
</feature>
<dbReference type="AlphaFoldDB" id="A0A371GYZ0"/>
<keyword evidence="2" id="KW-1185">Reference proteome</keyword>
<dbReference type="EMBL" id="QJKJ01004058">
    <property type="protein sequence ID" value="RDX95719.1"/>
    <property type="molecule type" value="Genomic_DNA"/>
</dbReference>
<dbReference type="Proteomes" id="UP000257109">
    <property type="component" value="Unassembled WGS sequence"/>
</dbReference>
<evidence type="ECO:0000313" key="1">
    <source>
        <dbReference type="EMBL" id="RDX95719.1"/>
    </source>
</evidence>
<protein>
    <submittedName>
        <fullName evidence="1">Uncharacterized protein</fullName>
    </submittedName>
</protein>
<reference evidence="1" key="1">
    <citation type="submission" date="2018-05" db="EMBL/GenBank/DDBJ databases">
        <title>Draft genome of Mucuna pruriens seed.</title>
        <authorList>
            <person name="Nnadi N.E."/>
            <person name="Vos R."/>
            <person name="Hasami M.H."/>
            <person name="Devisetty U.K."/>
            <person name="Aguiy J.C."/>
        </authorList>
    </citation>
    <scope>NUCLEOTIDE SEQUENCE [LARGE SCALE GENOMIC DNA]</scope>
    <source>
        <strain evidence="1">JCA_2017</strain>
    </source>
</reference>
<organism evidence="1 2">
    <name type="scientific">Mucuna pruriens</name>
    <name type="common">Velvet bean</name>
    <name type="synonym">Dolichos pruriens</name>
    <dbReference type="NCBI Taxonomy" id="157652"/>
    <lineage>
        <taxon>Eukaryota</taxon>
        <taxon>Viridiplantae</taxon>
        <taxon>Streptophyta</taxon>
        <taxon>Embryophyta</taxon>
        <taxon>Tracheophyta</taxon>
        <taxon>Spermatophyta</taxon>
        <taxon>Magnoliopsida</taxon>
        <taxon>eudicotyledons</taxon>
        <taxon>Gunneridae</taxon>
        <taxon>Pentapetalae</taxon>
        <taxon>rosids</taxon>
        <taxon>fabids</taxon>
        <taxon>Fabales</taxon>
        <taxon>Fabaceae</taxon>
        <taxon>Papilionoideae</taxon>
        <taxon>50 kb inversion clade</taxon>
        <taxon>NPAAA clade</taxon>
        <taxon>indigoferoid/millettioid clade</taxon>
        <taxon>Phaseoleae</taxon>
        <taxon>Mucuna</taxon>
    </lineage>
</organism>
<name>A0A371GYZ0_MUCPR</name>
<comment type="caution">
    <text evidence="1">The sequence shown here is derived from an EMBL/GenBank/DDBJ whole genome shotgun (WGS) entry which is preliminary data.</text>
</comment>
<evidence type="ECO:0000313" key="2">
    <source>
        <dbReference type="Proteomes" id="UP000257109"/>
    </source>
</evidence>
<gene>
    <name evidence="1" type="ORF">CR513_21720</name>
</gene>
<proteinExistence type="predicted"/>